<feature type="non-terminal residue" evidence="4">
    <location>
        <position position="89"/>
    </location>
</feature>
<dbReference type="Proteomes" id="UP000673691">
    <property type="component" value="Unassembled WGS sequence"/>
</dbReference>
<name>A0A8H8DIC9_9FUNG</name>
<dbReference type="EMBL" id="JAEFCI010006954">
    <property type="protein sequence ID" value="KAG5459366.1"/>
    <property type="molecule type" value="Genomic_DNA"/>
</dbReference>
<feature type="non-terminal residue" evidence="4">
    <location>
        <position position="1"/>
    </location>
</feature>
<gene>
    <name evidence="4" type="ORF">BJ554DRAFT_235</name>
</gene>
<keyword evidence="1" id="KW-0547">Nucleotide-binding</keyword>
<dbReference type="InterPro" id="IPR020849">
    <property type="entry name" value="Small_GTPase_Ras-type"/>
</dbReference>
<evidence type="ECO:0000313" key="5">
    <source>
        <dbReference type="Proteomes" id="UP000673691"/>
    </source>
</evidence>
<evidence type="ECO:0000256" key="2">
    <source>
        <dbReference type="ARBA" id="ARBA00023134"/>
    </source>
</evidence>
<dbReference type="Pfam" id="PF00071">
    <property type="entry name" value="Ras"/>
    <property type="match status" value="1"/>
</dbReference>
<sequence>FSPSFGFSPFFSPTSRPPFGAGQTKTQNKNNNNYKKTQVPLVLVGNKCDLEDSRQVSKEHGASLAQQWGGATFLETSARKKINVDEVFF</sequence>
<feature type="region of interest" description="Disordered" evidence="3">
    <location>
        <begin position="1"/>
        <end position="34"/>
    </location>
</feature>
<proteinExistence type="predicted"/>
<dbReference type="OrthoDB" id="5976022at2759"/>
<dbReference type="PROSITE" id="PS51421">
    <property type="entry name" value="RAS"/>
    <property type="match status" value="1"/>
</dbReference>
<dbReference type="PANTHER" id="PTHR24070">
    <property type="entry name" value="RAS, DI-RAS, AND RHEB FAMILY MEMBERS OF SMALL GTPASE SUPERFAMILY"/>
    <property type="match status" value="1"/>
</dbReference>
<evidence type="ECO:0000313" key="4">
    <source>
        <dbReference type="EMBL" id="KAG5459366.1"/>
    </source>
</evidence>
<dbReference type="GO" id="GO:0005525">
    <property type="term" value="F:GTP binding"/>
    <property type="evidence" value="ECO:0007669"/>
    <property type="project" value="UniProtKB-KW"/>
</dbReference>
<reference evidence="4 5" key="1">
    <citation type="journal article" name="Sci. Rep.">
        <title>Genome-scale phylogenetic analyses confirm Olpidium as the closest living zoosporic fungus to the non-flagellated, terrestrial fungi.</title>
        <authorList>
            <person name="Chang Y."/>
            <person name="Rochon D."/>
            <person name="Sekimoto S."/>
            <person name="Wang Y."/>
            <person name="Chovatia M."/>
            <person name="Sandor L."/>
            <person name="Salamov A."/>
            <person name="Grigoriev I.V."/>
            <person name="Stajich J.E."/>
            <person name="Spatafora J.W."/>
        </authorList>
    </citation>
    <scope>NUCLEOTIDE SEQUENCE [LARGE SCALE GENOMIC DNA]</scope>
    <source>
        <strain evidence="4">S191</strain>
    </source>
</reference>
<comment type="caution">
    <text evidence="4">The sequence shown here is derived from an EMBL/GenBank/DDBJ whole genome shotgun (WGS) entry which is preliminary data.</text>
</comment>
<keyword evidence="5" id="KW-1185">Reference proteome</keyword>
<dbReference type="GO" id="GO:0007165">
    <property type="term" value="P:signal transduction"/>
    <property type="evidence" value="ECO:0007669"/>
    <property type="project" value="InterPro"/>
</dbReference>
<dbReference type="AlphaFoldDB" id="A0A8H8DIC9"/>
<organism evidence="4 5">
    <name type="scientific">Olpidium bornovanus</name>
    <dbReference type="NCBI Taxonomy" id="278681"/>
    <lineage>
        <taxon>Eukaryota</taxon>
        <taxon>Fungi</taxon>
        <taxon>Fungi incertae sedis</taxon>
        <taxon>Olpidiomycota</taxon>
        <taxon>Olpidiomycotina</taxon>
        <taxon>Olpidiomycetes</taxon>
        <taxon>Olpidiales</taxon>
        <taxon>Olpidiaceae</taxon>
        <taxon>Olpidium</taxon>
    </lineage>
</organism>
<evidence type="ECO:0000256" key="1">
    <source>
        <dbReference type="ARBA" id="ARBA00022741"/>
    </source>
</evidence>
<dbReference type="SUPFAM" id="SSF52540">
    <property type="entry name" value="P-loop containing nucleoside triphosphate hydrolases"/>
    <property type="match status" value="1"/>
</dbReference>
<dbReference type="PRINTS" id="PR00449">
    <property type="entry name" value="RASTRNSFRMNG"/>
</dbReference>
<protein>
    <submittedName>
        <fullName evidence="4">Ras family-domain-containing protein</fullName>
    </submittedName>
</protein>
<dbReference type="Gene3D" id="3.40.50.300">
    <property type="entry name" value="P-loop containing nucleotide triphosphate hydrolases"/>
    <property type="match status" value="1"/>
</dbReference>
<evidence type="ECO:0000256" key="3">
    <source>
        <dbReference type="SAM" id="MobiDB-lite"/>
    </source>
</evidence>
<keyword evidence="2" id="KW-0342">GTP-binding</keyword>
<dbReference type="GO" id="GO:0003924">
    <property type="term" value="F:GTPase activity"/>
    <property type="evidence" value="ECO:0007669"/>
    <property type="project" value="InterPro"/>
</dbReference>
<dbReference type="PROSITE" id="PS51419">
    <property type="entry name" value="RAB"/>
    <property type="match status" value="1"/>
</dbReference>
<dbReference type="SMART" id="SM00173">
    <property type="entry name" value="RAS"/>
    <property type="match status" value="1"/>
</dbReference>
<dbReference type="InterPro" id="IPR027417">
    <property type="entry name" value="P-loop_NTPase"/>
</dbReference>
<accession>A0A8H8DIC9</accession>
<dbReference type="GO" id="GO:0016020">
    <property type="term" value="C:membrane"/>
    <property type="evidence" value="ECO:0007669"/>
    <property type="project" value="InterPro"/>
</dbReference>
<dbReference type="InterPro" id="IPR001806">
    <property type="entry name" value="Small_GTPase"/>
</dbReference>